<gene>
    <name evidence="1" type="ORF">ACFYKX_20135</name>
</gene>
<evidence type="ECO:0008006" key="3">
    <source>
        <dbReference type="Google" id="ProtNLM"/>
    </source>
</evidence>
<dbReference type="Proteomes" id="UP001601059">
    <property type="component" value="Unassembled WGS sequence"/>
</dbReference>
<sequence>MVQVIDYDEKGNIRTTRIFNREIKEERIYRKEDIVVISEEDFGIPIKRINLQKENKSEIKDLLDFLIEEEL</sequence>
<name>A0ABW6KI55_9BACI</name>
<organism evidence="1 2">
    <name type="scientific">Cytobacillus spartinae</name>
    <dbReference type="NCBI Taxonomy" id="3299023"/>
    <lineage>
        <taxon>Bacteria</taxon>
        <taxon>Bacillati</taxon>
        <taxon>Bacillota</taxon>
        <taxon>Bacilli</taxon>
        <taxon>Bacillales</taxon>
        <taxon>Bacillaceae</taxon>
        <taxon>Cytobacillus</taxon>
    </lineage>
</organism>
<evidence type="ECO:0000313" key="2">
    <source>
        <dbReference type="Proteomes" id="UP001601059"/>
    </source>
</evidence>
<evidence type="ECO:0000313" key="1">
    <source>
        <dbReference type="EMBL" id="MFE8702920.1"/>
    </source>
</evidence>
<reference evidence="1 2" key="1">
    <citation type="submission" date="2024-08" db="EMBL/GenBank/DDBJ databases">
        <title>Two novel Cytobacillus novel species.</title>
        <authorList>
            <person name="Liu G."/>
        </authorList>
    </citation>
    <scope>NUCLEOTIDE SEQUENCE [LARGE SCALE GENOMIC DNA]</scope>
    <source>
        <strain evidence="1 2">FJAT-54145</strain>
    </source>
</reference>
<accession>A0ABW6KI55</accession>
<dbReference type="EMBL" id="JBIACK010000012">
    <property type="protein sequence ID" value="MFE8702920.1"/>
    <property type="molecule type" value="Genomic_DNA"/>
</dbReference>
<protein>
    <recommendedName>
        <fullName evidence="3">DUF3006 domain-containing protein</fullName>
    </recommendedName>
</protein>
<dbReference type="RefSeq" id="WP_389363011.1">
    <property type="nucleotide sequence ID" value="NZ_JBIACK010000012.1"/>
</dbReference>
<proteinExistence type="predicted"/>
<comment type="caution">
    <text evidence="1">The sequence shown here is derived from an EMBL/GenBank/DDBJ whole genome shotgun (WGS) entry which is preliminary data.</text>
</comment>
<keyword evidence="2" id="KW-1185">Reference proteome</keyword>